<evidence type="ECO:0000313" key="1">
    <source>
        <dbReference type="EMBL" id="CAJ2629451.1"/>
    </source>
</evidence>
<comment type="caution">
    <text evidence="1">The sequence shown here is derived from an EMBL/GenBank/DDBJ whole genome shotgun (WGS) entry which is preliminary data.</text>
</comment>
<dbReference type="Proteomes" id="UP001177021">
    <property type="component" value="Unassembled WGS sequence"/>
</dbReference>
<gene>
    <name evidence="1" type="ORF">MILVUS5_LOCUS1433</name>
</gene>
<reference evidence="1" key="1">
    <citation type="submission" date="2023-10" db="EMBL/GenBank/DDBJ databases">
        <authorList>
            <person name="Rodriguez Cubillos JULIANA M."/>
            <person name="De Vega J."/>
        </authorList>
    </citation>
    <scope>NUCLEOTIDE SEQUENCE</scope>
</reference>
<organism evidence="1 2">
    <name type="scientific">Trifolium pratense</name>
    <name type="common">Red clover</name>
    <dbReference type="NCBI Taxonomy" id="57577"/>
    <lineage>
        <taxon>Eukaryota</taxon>
        <taxon>Viridiplantae</taxon>
        <taxon>Streptophyta</taxon>
        <taxon>Embryophyta</taxon>
        <taxon>Tracheophyta</taxon>
        <taxon>Spermatophyta</taxon>
        <taxon>Magnoliopsida</taxon>
        <taxon>eudicotyledons</taxon>
        <taxon>Gunneridae</taxon>
        <taxon>Pentapetalae</taxon>
        <taxon>rosids</taxon>
        <taxon>fabids</taxon>
        <taxon>Fabales</taxon>
        <taxon>Fabaceae</taxon>
        <taxon>Papilionoideae</taxon>
        <taxon>50 kb inversion clade</taxon>
        <taxon>NPAAA clade</taxon>
        <taxon>Hologalegina</taxon>
        <taxon>IRL clade</taxon>
        <taxon>Trifolieae</taxon>
        <taxon>Trifolium</taxon>
    </lineage>
</organism>
<sequence>MQRVTTHVLRPFSLFFIPNVFHFISPFHDFHFQTLILSLLLPLSFSLSLSLSLSLEFEIEDLRLKIPVNQGFEIDTTTDAGVFLFGRTTSVVYRREAVNKIE</sequence>
<dbReference type="EMBL" id="CASHSV030000001">
    <property type="protein sequence ID" value="CAJ2629451.1"/>
    <property type="molecule type" value="Genomic_DNA"/>
</dbReference>
<accession>A0ACB0IB15</accession>
<proteinExistence type="predicted"/>
<name>A0ACB0IB15_TRIPR</name>
<keyword evidence="2" id="KW-1185">Reference proteome</keyword>
<protein>
    <submittedName>
        <fullName evidence="1">Uncharacterized protein</fullName>
    </submittedName>
</protein>
<evidence type="ECO:0000313" key="2">
    <source>
        <dbReference type="Proteomes" id="UP001177021"/>
    </source>
</evidence>